<evidence type="ECO:0000256" key="6">
    <source>
        <dbReference type="ARBA" id="ARBA00047941"/>
    </source>
</evidence>
<name>A0A974Y3I7_9RHOO</name>
<keyword evidence="1" id="KW-0808">Transferase</keyword>
<dbReference type="GO" id="GO:0032259">
    <property type="term" value="P:methylation"/>
    <property type="evidence" value="ECO:0007669"/>
    <property type="project" value="UniProtKB-KW"/>
</dbReference>
<evidence type="ECO:0000313" key="10">
    <source>
        <dbReference type="EMBL" id="QRJ63831.1"/>
    </source>
</evidence>
<accession>A0A974Y3I7</accession>
<keyword evidence="10" id="KW-0489">Methyltransferase</keyword>
<evidence type="ECO:0000256" key="5">
    <source>
        <dbReference type="ARBA" id="ARBA00034545"/>
    </source>
</evidence>
<comment type="catalytic activity">
    <reaction evidence="7">
        <text>arsenic triglutathione + 2 [thioredoxin]-dithiol + 2 S-adenosyl-L-methionine + H2O = dimethylarsinous acid + 2 [thioredoxin]-disulfide + 3 glutathione + 2 S-adenosyl-L-homocysteine + 2 H(+)</text>
        <dbReference type="Rhea" id="RHEA:69464"/>
        <dbReference type="Rhea" id="RHEA-COMP:10698"/>
        <dbReference type="Rhea" id="RHEA-COMP:10700"/>
        <dbReference type="ChEBI" id="CHEBI:15377"/>
        <dbReference type="ChEBI" id="CHEBI:15378"/>
        <dbReference type="ChEBI" id="CHEBI:23808"/>
        <dbReference type="ChEBI" id="CHEBI:29950"/>
        <dbReference type="ChEBI" id="CHEBI:50058"/>
        <dbReference type="ChEBI" id="CHEBI:57856"/>
        <dbReference type="ChEBI" id="CHEBI:57925"/>
        <dbReference type="ChEBI" id="CHEBI:59789"/>
        <dbReference type="ChEBI" id="CHEBI:183640"/>
        <dbReference type="EC" id="2.1.1.137"/>
    </reaction>
</comment>
<evidence type="ECO:0000256" key="8">
    <source>
        <dbReference type="ARBA" id="ARBA00048428"/>
    </source>
</evidence>
<dbReference type="Pfam" id="PF13847">
    <property type="entry name" value="Methyltransf_31"/>
    <property type="match status" value="1"/>
</dbReference>
<evidence type="ECO:0000256" key="1">
    <source>
        <dbReference type="ARBA" id="ARBA00022679"/>
    </source>
</evidence>
<evidence type="ECO:0000256" key="3">
    <source>
        <dbReference type="ARBA" id="ARBA00034487"/>
    </source>
</evidence>
<gene>
    <name evidence="10" type="ORF">IWH25_00265</name>
</gene>
<dbReference type="Gene3D" id="3.40.50.150">
    <property type="entry name" value="Vaccinia Virus protein VP39"/>
    <property type="match status" value="1"/>
</dbReference>
<dbReference type="CDD" id="cd02440">
    <property type="entry name" value="AdoMet_MTases"/>
    <property type="match status" value="1"/>
</dbReference>
<dbReference type="SUPFAM" id="SSF53335">
    <property type="entry name" value="S-adenosyl-L-methionine-dependent methyltransferases"/>
    <property type="match status" value="1"/>
</dbReference>
<dbReference type="GO" id="GO:0030791">
    <property type="term" value="F:arsenite methyltransferase activity"/>
    <property type="evidence" value="ECO:0007669"/>
    <property type="project" value="UniProtKB-EC"/>
</dbReference>
<keyword evidence="11" id="KW-1185">Reference proteome</keyword>
<dbReference type="Proteomes" id="UP000663444">
    <property type="component" value="Chromosome"/>
</dbReference>
<organism evidence="10 11">
    <name type="scientific">Azospira restricta</name>
    <dbReference type="NCBI Taxonomy" id="404405"/>
    <lineage>
        <taxon>Bacteria</taxon>
        <taxon>Pseudomonadati</taxon>
        <taxon>Pseudomonadota</taxon>
        <taxon>Betaproteobacteria</taxon>
        <taxon>Rhodocyclales</taxon>
        <taxon>Rhodocyclaceae</taxon>
        <taxon>Azospira</taxon>
    </lineage>
</organism>
<evidence type="ECO:0000256" key="2">
    <source>
        <dbReference type="ARBA" id="ARBA00022691"/>
    </source>
</evidence>
<dbReference type="EC" id="2.1.1.137" evidence="4"/>
<evidence type="ECO:0000313" key="11">
    <source>
        <dbReference type="Proteomes" id="UP000663444"/>
    </source>
</evidence>
<comment type="catalytic activity">
    <reaction evidence="6">
        <text>arsenic triglutathione + [thioredoxin]-dithiol + S-adenosyl-L-methionine + 2 H2O = methylarsonous acid + [thioredoxin]-disulfide + 3 glutathione + S-adenosyl-L-homocysteine + H(+)</text>
        <dbReference type="Rhea" id="RHEA:69460"/>
        <dbReference type="Rhea" id="RHEA-COMP:10698"/>
        <dbReference type="Rhea" id="RHEA-COMP:10700"/>
        <dbReference type="ChEBI" id="CHEBI:15377"/>
        <dbReference type="ChEBI" id="CHEBI:15378"/>
        <dbReference type="ChEBI" id="CHEBI:17826"/>
        <dbReference type="ChEBI" id="CHEBI:29950"/>
        <dbReference type="ChEBI" id="CHEBI:50058"/>
        <dbReference type="ChEBI" id="CHEBI:57856"/>
        <dbReference type="ChEBI" id="CHEBI:57925"/>
        <dbReference type="ChEBI" id="CHEBI:59789"/>
        <dbReference type="ChEBI" id="CHEBI:183640"/>
        <dbReference type="EC" id="2.1.1.137"/>
    </reaction>
</comment>
<dbReference type="InterPro" id="IPR026669">
    <property type="entry name" value="Arsenite_MeTrfase-like"/>
</dbReference>
<keyword evidence="2" id="KW-0949">S-adenosyl-L-methionine</keyword>
<dbReference type="InterPro" id="IPR025714">
    <property type="entry name" value="Methyltranfer_dom"/>
</dbReference>
<evidence type="ECO:0000256" key="7">
    <source>
        <dbReference type="ARBA" id="ARBA00047943"/>
    </source>
</evidence>
<dbReference type="KEGG" id="ares:IWH25_00265"/>
<dbReference type="AlphaFoldDB" id="A0A974Y3I7"/>
<evidence type="ECO:0000256" key="4">
    <source>
        <dbReference type="ARBA" id="ARBA00034521"/>
    </source>
</evidence>
<protein>
    <recommendedName>
        <fullName evidence="5">Arsenite methyltransferase</fullName>
        <ecNumber evidence="4">2.1.1.137</ecNumber>
    </recommendedName>
</protein>
<dbReference type="EMBL" id="CP064781">
    <property type="protein sequence ID" value="QRJ63831.1"/>
    <property type="molecule type" value="Genomic_DNA"/>
</dbReference>
<comment type="catalytic activity">
    <reaction evidence="8">
        <text>arsenic triglutathione + 3 [thioredoxin]-dithiol + 3 S-adenosyl-L-methionine = trimethylarsine + 3 [thioredoxin]-disulfide + 3 glutathione + 3 S-adenosyl-L-homocysteine + 3 H(+)</text>
        <dbReference type="Rhea" id="RHEA:69432"/>
        <dbReference type="Rhea" id="RHEA-COMP:10698"/>
        <dbReference type="Rhea" id="RHEA-COMP:10700"/>
        <dbReference type="ChEBI" id="CHEBI:15378"/>
        <dbReference type="ChEBI" id="CHEBI:27130"/>
        <dbReference type="ChEBI" id="CHEBI:29950"/>
        <dbReference type="ChEBI" id="CHEBI:50058"/>
        <dbReference type="ChEBI" id="CHEBI:57856"/>
        <dbReference type="ChEBI" id="CHEBI:57925"/>
        <dbReference type="ChEBI" id="CHEBI:59789"/>
        <dbReference type="ChEBI" id="CHEBI:183640"/>
        <dbReference type="EC" id="2.1.1.137"/>
    </reaction>
</comment>
<dbReference type="InterPro" id="IPR029063">
    <property type="entry name" value="SAM-dependent_MTases_sf"/>
</dbReference>
<dbReference type="RefSeq" id="WP_203387363.1">
    <property type="nucleotide sequence ID" value="NZ_CP064781.1"/>
</dbReference>
<evidence type="ECO:0000259" key="9">
    <source>
        <dbReference type="Pfam" id="PF13847"/>
    </source>
</evidence>
<dbReference type="PANTHER" id="PTHR43675">
    <property type="entry name" value="ARSENITE METHYLTRANSFERASE"/>
    <property type="match status" value="1"/>
</dbReference>
<reference evidence="10" key="1">
    <citation type="submission" date="2020-11" db="EMBL/GenBank/DDBJ databases">
        <title>Azospira restricta DSM 18626 genome sequence.</title>
        <authorList>
            <person name="Moe W.M."/>
        </authorList>
    </citation>
    <scope>NUCLEOTIDE SEQUENCE</scope>
    <source>
        <strain evidence="10">DSM 18626</strain>
    </source>
</reference>
<comment type="similarity">
    <text evidence="3">Belongs to the methyltransferase superfamily. Arsenite methyltransferase family.</text>
</comment>
<sequence length="204" mass="21883">MAEFCDITFDRERLKEAIRSTYGRVATEPDGDFHFHRGPAYAVSLLRYDRGELDELPPFVTASFAGVGNPLKVADPAPGATVIDLGSGSGMDCLLAGRRVGPDGRVIGFDMTDAMLDMAARGAEGAALPQVRFEKAEINRLPLDDASVDVAISNGVLNLSPDKARVIAELYRVLRPGGRLQLADIVIDAELSAAARNDIELWVG</sequence>
<proteinExistence type="inferred from homology"/>
<dbReference type="PANTHER" id="PTHR43675:SF8">
    <property type="entry name" value="ARSENITE METHYLTRANSFERASE"/>
    <property type="match status" value="1"/>
</dbReference>
<feature type="domain" description="Methyltransferase" evidence="9">
    <location>
        <begin position="78"/>
        <end position="200"/>
    </location>
</feature>